<reference evidence="1" key="1">
    <citation type="submission" date="2023-04" db="EMBL/GenBank/DDBJ databases">
        <authorList>
            <consortium name="ELIXIR-Norway"/>
        </authorList>
    </citation>
    <scope>NUCLEOTIDE SEQUENCE [LARGE SCALE GENOMIC DNA]</scope>
</reference>
<name>A0ABN8YG56_RANTA</name>
<evidence type="ECO:0000313" key="1">
    <source>
        <dbReference type="EMBL" id="CAI9160540.1"/>
    </source>
</evidence>
<dbReference type="EMBL" id="OX459938">
    <property type="protein sequence ID" value="CAI9160540.1"/>
    <property type="molecule type" value="Genomic_DNA"/>
</dbReference>
<keyword evidence="2" id="KW-1185">Reference proteome</keyword>
<sequence>MGFSEGDHEAESRSQPTVSRVPAVTIACRCHADPDHLTEVVSARRPLCTLAPVCMLHSLEGSCYAQPTLKGEWLCSTSWRVECLHKLFGTLLNRKIVLLHLNMIAYLFSMLSLSVWNQGCSVFTLGFDIVTICSTFGHWEVFQLAPRSL</sequence>
<dbReference type="Proteomes" id="UP001176941">
    <property type="component" value="Chromosome 2"/>
</dbReference>
<evidence type="ECO:0000313" key="2">
    <source>
        <dbReference type="Proteomes" id="UP001176941"/>
    </source>
</evidence>
<gene>
    <name evidence="1" type="ORF">MRATA1EN1_LOCUS9502</name>
</gene>
<organism evidence="1 2">
    <name type="scientific">Rangifer tarandus platyrhynchus</name>
    <name type="common">Svalbard reindeer</name>
    <dbReference type="NCBI Taxonomy" id="3082113"/>
    <lineage>
        <taxon>Eukaryota</taxon>
        <taxon>Metazoa</taxon>
        <taxon>Chordata</taxon>
        <taxon>Craniata</taxon>
        <taxon>Vertebrata</taxon>
        <taxon>Euteleostomi</taxon>
        <taxon>Mammalia</taxon>
        <taxon>Eutheria</taxon>
        <taxon>Laurasiatheria</taxon>
        <taxon>Artiodactyla</taxon>
        <taxon>Ruminantia</taxon>
        <taxon>Pecora</taxon>
        <taxon>Cervidae</taxon>
        <taxon>Odocoileinae</taxon>
        <taxon>Rangifer</taxon>
    </lineage>
</organism>
<accession>A0ABN8YG56</accession>
<protein>
    <submittedName>
        <fullName evidence="1">Uncharacterized protein</fullName>
    </submittedName>
</protein>
<proteinExistence type="predicted"/>